<sequence length="339" mass="35290">MFSREEWSALLLSLLAGLSTVLGAILAIIVRPGPALLGFLLGVAIGVMGLLSIVELWIKNAVDNGVASVTLALAVGAGLYYIAHPYFPDFEPHKNENETSVSKSATAAQADDDTAEDSPKSNASGSSRHAAASRRPLHKAVSQLQAQRAGEGVEPRGSEEMSASSQVAEGTKLNDAGSDHGSDRSSTSARTANLLRLGSLMALTMTLHNAPEGFAVAFASFTDLGPTMALAIAVHNIPEGIIVAAPVFAATGKRWQAIGLAFASGLSEPVGALIALLLFQSFLTELVVHLMLAFVGGIMLAVCCTELWTEGRKCKHDQHLAAGIVFGAAFIGATLFFVP</sequence>
<feature type="transmembrane region" description="Helical" evidence="6">
    <location>
        <begin position="257"/>
        <end position="280"/>
    </location>
</feature>
<evidence type="ECO:0000256" key="3">
    <source>
        <dbReference type="ARBA" id="ARBA00022989"/>
    </source>
</evidence>
<dbReference type="GO" id="GO:0016020">
    <property type="term" value="C:membrane"/>
    <property type="evidence" value="ECO:0007669"/>
    <property type="project" value="UniProtKB-SubCell"/>
</dbReference>
<evidence type="ECO:0000313" key="8">
    <source>
        <dbReference type="Proteomes" id="UP001465755"/>
    </source>
</evidence>
<feature type="transmembrane region" description="Helical" evidence="6">
    <location>
        <begin position="228"/>
        <end position="250"/>
    </location>
</feature>
<dbReference type="GO" id="GO:0005385">
    <property type="term" value="F:zinc ion transmembrane transporter activity"/>
    <property type="evidence" value="ECO:0007669"/>
    <property type="project" value="TreeGrafter"/>
</dbReference>
<evidence type="ECO:0000256" key="6">
    <source>
        <dbReference type="SAM" id="Phobius"/>
    </source>
</evidence>
<name>A0AAW1PDZ9_9CHLO</name>
<feature type="transmembrane region" description="Helical" evidence="6">
    <location>
        <begin position="65"/>
        <end position="83"/>
    </location>
</feature>
<feature type="region of interest" description="Disordered" evidence="5">
    <location>
        <begin position="93"/>
        <end position="189"/>
    </location>
</feature>
<dbReference type="EMBL" id="JALJOQ010000035">
    <property type="protein sequence ID" value="KAK9806683.1"/>
    <property type="molecule type" value="Genomic_DNA"/>
</dbReference>
<comment type="subcellular location">
    <subcellularLocation>
        <location evidence="1">Membrane</location>
        <topology evidence="1">Multi-pass membrane protein</topology>
    </subcellularLocation>
</comment>
<feature type="transmembrane region" description="Helical" evidence="6">
    <location>
        <begin position="320"/>
        <end position="338"/>
    </location>
</feature>
<feature type="transmembrane region" description="Helical" evidence="6">
    <location>
        <begin position="36"/>
        <end position="58"/>
    </location>
</feature>
<keyword evidence="3 6" id="KW-1133">Transmembrane helix</keyword>
<comment type="caution">
    <text evidence="7">The sequence shown here is derived from an EMBL/GenBank/DDBJ whole genome shotgun (WGS) entry which is preliminary data.</text>
</comment>
<gene>
    <name evidence="7" type="ORF">WJX73_007886</name>
</gene>
<evidence type="ECO:0000313" key="7">
    <source>
        <dbReference type="EMBL" id="KAK9806683.1"/>
    </source>
</evidence>
<reference evidence="7 8" key="1">
    <citation type="journal article" date="2024" name="Nat. Commun.">
        <title>Phylogenomics reveals the evolutionary origins of lichenization in chlorophyte algae.</title>
        <authorList>
            <person name="Puginier C."/>
            <person name="Libourel C."/>
            <person name="Otte J."/>
            <person name="Skaloud P."/>
            <person name="Haon M."/>
            <person name="Grisel S."/>
            <person name="Petersen M."/>
            <person name="Berrin J.G."/>
            <person name="Delaux P.M."/>
            <person name="Dal Grande F."/>
            <person name="Keller J."/>
        </authorList>
    </citation>
    <scope>NUCLEOTIDE SEQUENCE [LARGE SCALE GENOMIC DNA]</scope>
    <source>
        <strain evidence="7 8">SAG 2036</strain>
    </source>
</reference>
<keyword evidence="4 6" id="KW-0472">Membrane</keyword>
<dbReference type="AlphaFoldDB" id="A0AAW1PDZ9"/>
<dbReference type="Proteomes" id="UP001465755">
    <property type="component" value="Unassembled WGS sequence"/>
</dbReference>
<proteinExistence type="predicted"/>
<evidence type="ECO:0000256" key="1">
    <source>
        <dbReference type="ARBA" id="ARBA00004141"/>
    </source>
</evidence>
<dbReference type="PANTHER" id="PTHR11040">
    <property type="entry name" value="ZINC/IRON TRANSPORTER"/>
    <property type="match status" value="1"/>
</dbReference>
<keyword evidence="2 6" id="KW-0812">Transmembrane</keyword>
<evidence type="ECO:0000256" key="5">
    <source>
        <dbReference type="SAM" id="MobiDB-lite"/>
    </source>
</evidence>
<organism evidence="7 8">
    <name type="scientific">Symbiochloris irregularis</name>
    <dbReference type="NCBI Taxonomy" id="706552"/>
    <lineage>
        <taxon>Eukaryota</taxon>
        <taxon>Viridiplantae</taxon>
        <taxon>Chlorophyta</taxon>
        <taxon>core chlorophytes</taxon>
        <taxon>Trebouxiophyceae</taxon>
        <taxon>Trebouxiales</taxon>
        <taxon>Trebouxiaceae</taxon>
        <taxon>Symbiochloris</taxon>
    </lineage>
</organism>
<accession>A0AAW1PDZ9</accession>
<dbReference type="InterPro" id="IPR003689">
    <property type="entry name" value="ZIP"/>
</dbReference>
<feature type="transmembrane region" description="Helical" evidence="6">
    <location>
        <begin position="7"/>
        <end position="30"/>
    </location>
</feature>
<evidence type="ECO:0000256" key="2">
    <source>
        <dbReference type="ARBA" id="ARBA00022692"/>
    </source>
</evidence>
<dbReference type="Pfam" id="PF02535">
    <property type="entry name" value="Zip"/>
    <property type="match status" value="1"/>
</dbReference>
<feature type="transmembrane region" description="Helical" evidence="6">
    <location>
        <begin position="286"/>
        <end position="308"/>
    </location>
</feature>
<dbReference type="PANTHER" id="PTHR11040:SF205">
    <property type="entry name" value="ZINC TRANSPORTER ZUPT"/>
    <property type="match status" value="1"/>
</dbReference>
<keyword evidence="8" id="KW-1185">Reference proteome</keyword>
<protein>
    <submittedName>
        <fullName evidence="7">Uncharacterized protein</fullName>
    </submittedName>
</protein>
<evidence type="ECO:0000256" key="4">
    <source>
        <dbReference type="ARBA" id="ARBA00023136"/>
    </source>
</evidence>